<feature type="transmembrane region" description="Helical" evidence="2">
    <location>
        <begin position="368"/>
        <end position="385"/>
    </location>
</feature>
<reference evidence="3 4" key="1">
    <citation type="journal article" date="2018" name="Mol. Biol. Evol.">
        <title>Broad Genomic Sampling Reveals a Smut Pathogenic Ancestry of the Fungal Clade Ustilaginomycotina.</title>
        <authorList>
            <person name="Kijpornyongpan T."/>
            <person name="Mondo S.J."/>
            <person name="Barry K."/>
            <person name="Sandor L."/>
            <person name="Lee J."/>
            <person name="Lipzen A."/>
            <person name="Pangilinan J."/>
            <person name="LaButti K."/>
            <person name="Hainaut M."/>
            <person name="Henrissat B."/>
            <person name="Grigoriev I.V."/>
            <person name="Spatafora J.W."/>
            <person name="Aime M.C."/>
        </authorList>
    </citation>
    <scope>NUCLEOTIDE SEQUENCE [LARGE SCALE GENOMIC DNA]</scope>
    <source>
        <strain evidence="3 4">MCA 4198</strain>
    </source>
</reference>
<dbReference type="RefSeq" id="XP_025374152.1">
    <property type="nucleotide sequence ID" value="XM_025519016.1"/>
</dbReference>
<keyword evidence="2" id="KW-0472">Membrane</keyword>
<keyword evidence="2" id="KW-1133">Transmembrane helix</keyword>
<gene>
    <name evidence="3" type="ORF">FA10DRAFT_235015</name>
</gene>
<feature type="transmembrane region" description="Helical" evidence="2">
    <location>
        <begin position="159"/>
        <end position="180"/>
    </location>
</feature>
<evidence type="ECO:0000256" key="1">
    <source>
        <dbReference type="SAM" id="MobiDB-lite"/>
    </source>
</evidence>
<sequence length="474" mass="52036">MKKDHVDASLLPQIPAEGKSPTGEAKPALDSAAPEQGSKEKAAVAGGQLTAFPFVEDERNDQGRARTRRVGYLEGLRGIVAIQSLLWTFLRLFCPAVVVAAAPGPTWMVVLRKVLSPVFFDSTLPMSLYIVLMGRVGSQTFIERRKAVALAGPCVRRPVRLLVPIALSLALSTVLNYLGAFSSSAWVADRVHDDYARPPAPITSALVYFNSLVALLFAPQTYDSSRVIDFMAPRGLVWFVSVAFQQTYVLTVVAWTIPYLLRRWKIVGLSVLIVLSAWVARWSWYTLTGLALSEFSVVYASTLSTQMTRRLQWASVAALATGFLLKYLWTAAFPSHINAELVFHADLDTGKLLFDASSSGLVYPRYDDFLVCLGLLALVELTPALRRVLDVAPLRFLGSLGFAIMLTAGPLLLSLGAYIYRELVSHHGWSDDGARAMLFASMMPACLVAAAVWTRIVDDGALWFSRAVYHFLVT</sequence>
<protein>
    <recommendedName>
        <fullName evidence="5">Acyltransferase 3 domain-containing protein</fullName>
    </recommendedName>
</protein>
<organism evidence="3 4">
    <name type="scientific">Acaromyces ingoldii</name>
    <dbReference type="NCBI Taxonomy" id="215250"/>
    <lineage>
        <taxon>Eukaryota</taxon>
        <taxon>Fungi</taxon>
        <taxon>Dikarya</taxon>
        <taxon>Basidiomycota</taxon>
        <taxon>Ustilaginomycotina</taxon>
        <taxon>Exobasidiomycetes</taxon>
        <taxon>Exobasidiales</taxon>
        <taxon>Cryptobasidiaceae</taxon>
        <taxon>Acaromyces</taxon>
    </lineage>
</organism>
<feature type="transmembrane region" description="Helical" evidence="2">
    <location>
        <begin position="114"/>
        <end position="138"/>
    </location>
</feature>
<evidence type="ECO:0000256" key="2">
    <source>
        <dbReference type="SAM" id="Phobius"/>
    </source>
</evidence>
<dbReference type="OrthoDB" id="3363151at2759"/>
<feature type="transmembrane region" description="Helical" evidence="2">
    <location>
        <begin position="397"/>
        <end position="420"/>
    </location>
</feature>
<dbReference type="EMBL" id="KZ819641">
    <property type="protein sequence ID" value="PWN86954.1"/>
    <property type="molecule type" value="Genomic_DNA"/>
</dbReference>
<feature type="transmembrane region" description="Helical" evidence="2">
    <location>
        <begin position="311"/>
        <end position="329"/>
    </location>
</feature>
<name>A0A316YDM5_9BASI</name>
<evidence type="ECO:0008006" key="5">
    <source>
        <dbReference type="Google" id="ProtNLM"/>
    </source>
</evidence>
<evidence type="ECO:0000313" key="3">
    <source>
        <dbReference type="EMBL" id="PWN86954.1"/>
    </source>
</evidence>
<dbReference type="GeneID" id="37040932"/>
<feature type="transmembrane region" description="Helical" evidence="2">
    <location>
        <begin position="238"/>
        <end position="260"/>
    </location>
</feature>
<keyword evidence="2" id="KW-0812">Transmembrane</keyword>
<dbReference type="AlphaFoldDB" id="A0A316YDM5"/>
<dbReference type="InParanoid" id="A0A316YDM5"/>
<keyword evidence="4" id="KW-1185">Reference proteome</keyword>
<proteinExistence type="predicted"/>
<feature type="region of interest" description="Disordered" evidence="1">
    <location>
        <begin position="1"/>
        <end position="40"/>
    </location>
</feature>
<feature type="transmembrane region" description="Helical" evidence="2">
    <location>
        <begin position="436"/>
        <end position="456"/>
    </location>
</feature>
<dbReference type="Proteomes" id="UP000245768">
    <property type="component" value="Unassembled WGS sequence"/>
</dbReference>
<feature type="transmembrane region" description="Helical" evidence="2">
    <location>
        <begin position="78"/>
        <end position="102"/>
    </location>
</feature>
<accession>A0A316YDM5</accession>
<feature type="transmembrane region" description="Helical" evidence="2">
    <location>
        <begin position="200"/>
        <end position="218"/>
    </location>
</feature>
<evidence type="ECO:0000313" key="4">
    <source>
        <dbReference type="Proteomes" id="UP000245768"/>
    </source>
</evidence>